<gene>
    <name evidence="6" type="ORF">WJX72_001481</name>
</gene>
<dbReference type="SUPFAM" id="SSF50729">
    <property type="entry name" value="PH domain-like"/>
    <property type="match status" value="1"/>
</dbReference>
<proteinExistence type="predicted"/>
<feature type="compositionally biased region" description="Acidic residues" evidence="3">
    <location>
        <begin position="671"/>
        <end position="685"/>
    </location>
</feature>
<evidence type="ECO:0000256" key="3">
    <source>
        <dbReference type="SAM" id="MobiDB-lite"/>
    </source>
</evidence>
<evidence type="ECO:0000259" key="4">
    <source>
        <dbReference type="Pfam" id="PF04802"/>
    </source>
</evidence>
<dbReference type="Gene3D" id="1.25.10.10">
    <property type="entry name" value="Leucine-rich Repeat Variant"/>
    <property type="match status" value="1"/>
</dbReference>
<comment type="subcellular location">
    <subcellularLocation>
        <location evidence="1">Nucleus</location>
    </subcellularLocation>
</comment>
<dbReference type="InterPro" id="IPR011989">
    <property type="entry name" value="ARM-like"/>
</dbReference>
<dbReference type="GO" id="GO:0030289">
    <property type="term" value="C:protein phosphatase 4 complex"/>
    <property type="evidence" value="ECO:0007669"/>
    <property type="project" value="TreeGrafter"/>
</dbReference>
<dbReference type="InterPro" id="IPR055236">
    <property type="entry name" value="EVH1_PP4R3"/>
</dbReference>
<feature type="domain" description="PP4R3 EVH1-like" evidence="5">
    <location>
        <begin position="2"/>
        <end position="101"/>
    </location>
</feature>
<dbReference type="Proteomes" id="UP001489004">
    <property type="component" value="Unassembled WGS sequence"/>
</dbReference>
<reference evidence="6 7" key="1">
    <citation type="journal article" date="2024" name="Nat. Commun.">
        <title>Phylogenomics reveals the evolutionary origins of lichenization in chlorophyte algae.</title>
        <authorList>
            <person name="Puginier C."/>
            <person name="Libourel C."/>
            <person name="Otte J."/>
            <person name="Skaloud P."/>
            <person name="Haon M."/>
            <person name="Grisel S."/>
            <person name="Petersen M."/>
            <person name="Berrin J.G."/>
            <person name="Delaux P.M."/>
            <person name="Dal Grande F."/>
            <person name="Keller J."/>
        </authorList>
    </citation>
    <scope>NUCLEOTIDE SEQUENCE [LARGE SCALE GENOMIC DNA]</scope>
    <source>
        <strain evidence="6 7">SAG 2043</strain>
    </source>
</reference>
<dbReference type="GO" id="GO:0005654">
    <property type="term" value="C:nucleoplasm"/>
    <property type="evidence" value="ECO:0007669"/>
    <property type="project" value="TreeGrafter"/>
</dbReference>
<dbReference type="GO" id="GO:0072542">
    <property type="term" value="F:protein phosphatase activator activity"/>
    <property type="evidence" value="ECO:0007669"/>
    <property type="project" value="TreeGrafter"/>
</dbReference>
<dbReference type="SUPFAM" id="SSF48371">
    <property type="entry name" value="ARM repeat"/>
    <property type="match status" value="1"/>
</dbReference>
<evidence type="ECO:0008006" key="8">
    <source>
        <dbReference type="Google" id="ProtNLM"/>
    </source>
</evidence>
<dbReference type="AlphaFoldDB" id="A0AAW1P9J6"/>
<keyword evidence="7" id="KW-1185">Reference proteome</keyword>
<feature type="region of interest" description="Disordered" evidence="3">
    <location>
        <begin position="653"/>
        <end position="749"/>
    </location>
</feature>
<dbReference type="EMBL" id="JALJOR010000017">
    <property type="protein sequence ID" value="KAK9804713.1"/>
    <property type="molecule type" value="Genomic_DNA"/>
</dbReference>
<feature type="region of interest" description="Disordered" evidence="3">
    <location>
        <begin position="771"/>
        <end position="816"/>
    </location>
</feature>
<evidence type="ECO:0000313" key="6">
    <source>
        <dbReference type="EMBL" id="KAK9804713.1"/>
    </source>
</evidence>
<evidence type="ECO:0000256" key="2">
    <source>
        <dbReference type="ARBA" id="ARBA00023242"/>
    </source>
</evidence>
<sequence>MQRVKVYRLNNEGLWDDKGTGHVSVEFMEQSGALGLVVISEADTRTLLIHRISKHAIYHRQGEDTIITWSDPEIGTDIALSFQEAVGCNCIWDEVQNVQHNFHNRHPGNSMENGFKKRMVDEYEQVSAALEGELAEGGSSGPVELPQPEMDQLPELAKILSEVSMFQRDRAAQQMLKPGYVRQLLELFRTCEDLEDAACLAHLYTVMKGAIMLADTNLLELLLSEEHVMDVVGALEYDPELPEHQKHREFLRDHVVFKEVVPIADQAIRAKIHQTYRMGYVKDVILPRVLDDGTFAALSSLMLFNNVEVLMALHSDPRFFADLFARVKAVDPGEPAWRDLVAFLQELCGLAKHLQAGTRGQLLQKLTSLGLFEVMTGVMRSGSDDLRLRATDVLLSALQHDASPMRSFALKQRDHELMRLLMGALLDGEHSGLQRQVLEMLRLLLHPESMIQSAEKDEFLQMFYDNHITQMMDTLTKADEAMRAGKASSGPQPHTLGLIVELLCFCVQHHAYRIKYFVLRNNLVEKVLKLLRCRERWLVVAAVRFLRTCIGLKDEFYHRYLTRNSLFEPLVKAFLDNGERYNLLNSAILELFEYILRENIKSLVVHIVEVFYPRLEHVEYVDTFRSLKLRYEQGQERLTSHALAGTTATSAQEAALMRARHRPDERALAKDEEDYFKEDDDDDEQPTAGPASSPGPAYSNGSTPSMTSDSGAGPPHGGLFGRLVDYDDDDEDDTEEKGPGATNLGGGETWAGAAGLRAACGRNQAQSMATTCGGLKRGLTQPGSPSKRPRLREEPLREVAMTGSRPSANSNFWRRS</sequence>
<feature type="compositionally biased region" description="Acidic residues" evidence="3">
    <location>
        <begin position="726"/>
        <end position="735"/>
    </location>
</feature>
<evidence type="ECO:0000259" key="5">
    <source>
        <dbReference type="Pfam" id="PF22972"/>
    </source>
</evidence>
<dbReference type="Pfam" id="PF22972">
    <property type="entry name" value="EVH1_PP4R3"/>
    <property type="match status" value="1"/>
</dbReference>
<accession>A0AAW1P9J6</accession>
<dbReference type="PANTHER" id="PTHR23318:SF0">
    <property type="entry name" value="SERINE_THREONINE-PROTEIN PHOSPHATASE 4 REGULATORY SUBUNIT 3"/>
    <property type="match status" value="1"/>
</dbReference>
<feature type="compositionally biased region" description="Low complexity" evidence="3">
    <location>
        <begin position="688"/>
        <end position="702"/>
    </location>
</feature>
<dbReference type="InterPro" id="IPR051137">
    <property type="entry name" value="PP4R3-like"/>
</dbReference>
<comment type="caution">
    <text evidence="6">The sequence shown here is derived from an EMBL/GenBank/DDBJ whole genome shotgun (WGS) entry which is preliminary data.</text>
</comment>
<keyword evidence="2" id="KW-0539">Nucleus</keyword>
<dbReference type="InterPro" id="IPR006887">
    <property type="entry name" value="P4R3-like_central_dom"/>
</dbReference>
<protein>
    <recommendedName>
        <fullName evidence="8">Serine/threonine-protein phosphatase 4 regulatory subunit 3-like central domain-containing protein</fullName>
    </recommendedName>
</protein>
<dbReference type="InterPro" id="IPR016024">
    <property type="entry name" value="ARM-type_fold"/>
</dbReference>
<name>A0AAW1P9J6_9CHLO</name>
<organism evidence="6 7">
    <name type="scientific">[Myrmecia] bisecta</name>
    <dbReference type="NCBI Taxonomy" id="41462"/>
    <lineage>
        <taxon>Eukaryota</taxon>
        <taxon>Viridiplantae</taxon>
        <taxon>Chlorophyta</taxon>
        <taxon>core chlorophytes</taxon>
        <taxon>Trebouxiophyceae</taxon>
        <taxon>Trebouxiales</taxon>
        <taxon>Trebouxiaceae</taxon>
        <taxon>Myrmecia</taxon>
    </lineage>
</organism>
<dbReference type="PANTHER" id="PTHR23318">
    <property type="entry name" value="ATP SYNTHASE GAMMA-RELATED"/>
    <property type="match status" value="1"/>
</dbReference>
<feature type="domain" description="Serine/threonine-protein phosphatase 4 regulatory subunit 3-like central" evidence="4">
    <location>
        <begin position="158"/>
        <end position="633"/>
    </location>
</feature>
<evidence type="ECO:0000256" key="1">
    <source>
        <dbReference type="ARBA" id="ARBA00004123"/>
    </source>
</evidence>
<dbReference type="InterPro" id="IPR011993">
    <property type="entry name" value="PH-like_dom_sf"/>
</dbReference>
<evidence type="ECO:0000313" key="7">
    <source>
        <dbReference type="Proteomes" id="UP001489004"/>
    </source>
</evidence>
<dbReference type="Gene3D" id="2.30.29.30">
    <property type="entry name" value="Pleckstrin-homology domain (PH domain)/Phosphotyrosine-binding domain (PTB)"/>
    <property type="match status" value="1"/>
</dbReference>
<dbReference type="Pfam" id="PF04802">
    <property type="entry name" value="PP4R3"/>
    <property type="match status" value="1"/>
</dbReference>
<feature type="compositionally biased region" description="Polar residues" evidence="3">
    <location>
        <begin position="804"/>
        <end position="816"/>
    </location>
</feature>